<organism evidence="1 2">
    <name type="scientific">Racocetra persica</name>
    <dbReference type="NCBI Taxonomy" id="160502"/>
    <lineage>
        <taxon>Eukaryota</taxon>
        <taxon>Fungi</taxon>
        <taxon>Fungi incertae sedis</taxon>
        <taxon>Mucoromycota</taxon>
        <taxon>Glomeromycotina</taxon>
        <taxon>Glomeromycetes</taxon>
        <taxon>Diversisporales</taxon>
        <taxon>Gigasporaceae</taxon>
        <taxon>Racocetra</taxon>
    </lineage>
</organism>
<name>A0ACA9S328_9GLOM</name>
<feature type="non-terminal residue" evidence="1">
    <location>
        <position position="1"/>
    </location>
</feature>
<accession>A0ACA9S328</accession>
<keyword evidence="2" id="KW-1185">Reference proteome</keyword>
<evidence type="ECO:0000313" key="2">
    <source>
        <dbReference type="Proteomes" id="UP000789920"/>
    </source>
</evidence>
<reference evidence="1" key="1">
    <citation type="submission" date="2021-06" db="EMBL/GenBank/DDBJ databases">
        <authorList>
            <person name="Kallberg Y."/>
            <person name="Tangrot J."/>
            <person name="Rosling A."/>
        </authorList>
    </citation>
    <scope>NUCLEOTIDE SEQUENCE</scope>
    <source>
        <strain evidence="1">MA461A</strain>
    </source>
</reference>
<gene>
    <name evidence="1" type="ORF">RPERSI_LOCUS25872</name>
</gene>
<dbReference type="EMBL" id="CAJVQC010086649">
    <property type="protein sequence ID" value="CAG8822738.1"/>
    <property type="molecule type" value="Genomic_DNA"/>
</dbReference>
<dbReference type="Proteomes" id="UP000789920">
    <property type="component" value="Unassembled WGS sequence"/>
</dbReference>
<evidence type="ECO:0000313" key="1">
    <source>
        <dbReference type="EMBL" id="CAG8822738.1"/>
    </source>
</evidence>
<sequence>MTLEDLESQLADLKRINRDLDGRSKEVDSLIQQESIKLDVETNSLLVMLSEVLSERDTHEGIGSLNPNYIEFVMPLIDSSGKSLLSCVQTGTAKNFIFQCTNGIQDIVNIDQAFTHELQNFRENILPQMEFLIRKLYMMKLNA</sequence>
<proteinExistence type="predicted"/>
<protein>
    <submittedName>
        <fullName evidence="1">675_t:CDS:1</fullName>
    </submittedName>
</protein>
<comment type="caution">
    <text evidence="1">The sequence shown here is derived from an EMBL/GenBank/DDBJ whole genome shotgun (WGS) entry which is preliminary data.</text>
</comment>